<sequence length="120" mass="13886">MSQKLYNMKFAAVYLALIAKVERKGGKVESVHQVTSWLTGYEVSDVLACLDRDVTYGDFFRQAPYYVPERIAITGKICGIRIEEIDDPLMQEIRRLDKLVDWLAKGKTSQQVLEKYEKHK</sequence>
<reference evidence="1 4" key="1">
    <citation type="submission" date="2015-03" db="EMBL/GenBank/DDBJ databases">
        <authorList>
            <consortium name="Pathogen Informatics"/>
            <person name="Murphy D."/>
        </authorList>
    </citation>
    <scope>NUCLEOTIDE SEQUENCE [LARGE SCALE GENOMIC DNA]</scope>
    <source>
        <strain evidence="1 4">0310</strain>
    </source>
</reference>
<dbReference type="Proteomes" id="UP000315060">
    <property type="component" value="Unassembled WGS sequence"/>
</dbReference>
<evidence type="ECO:0000313" key="4">
    <source>
        <dbReference type="Proteomes" id="UP000045541"/>
    </source>
</evidence>
<evidence type="ECO:0000313" key="5">
    <source>
        <dbReference type="Proteomes" id="UP000304540"/>
    </source>
</evidence>
<reference evidence="3 5" key="2">
    <citation type="submission" date="2019-04" db="EMBL/GenBank/DDBJ databases">
        <authorList>
            <consortium name="Pathogen Informatics"/>
        </authorList>
    </citation>
    <scope>NUCLEOTIDE SEQUENCE [LARGE SCALE GENOMIC DNA]</scope>
    <source>
        <strain evidence="3 5">GPSC232</strain>
    </source>
</reference>
<gene>
    <name evidence="2" type="ORF">AZJ28_07450</name>
    <name evidence="1" type="ORF">ERS096071_02077</name>
    <name evidence="3" type="ORF">SAMEA3381574_01924</name>
</gene>
<dbReference type="EMBL" id="VMYC01000121">
    <property type="protein sequence ID" value="TVX69329.1"/>
    <property type="molecule type" value="Genomic_DNA"/>
</dbReference>
<dbReference type="EMBL" id="CMWB01000058">
    <property type="protein sequence ID" value="CKJ32700.1"/>
    <property type="molecule type" value="Genomic_DNA"/>
</dbReference>
<dbReference type="Pfam" id="PF09966">
    <property type="entry name" value="DUF2200"/>
    <property type="match status" value="1"/>
</dbReference>
<dbReference type="Proteomes" id="UP000045541">
    <property type="component" value="Unassembled WGS sequence"/>
</dbReference>
<organism evidence="1 4">
    <name type="scientific">Streptococcus pneumoniae</name>
    <dbReference type="NCBI Taxonomy" id="1313"/>
    <lineage>
        <taxon>Bacteria</taxon>
        <taxon>Bacillati</taxon>
        <taxon>Bacillota</taxon>
        <taxon>Bacilli</taxon>
        <taxon>Lactobacillales</taxon>
        <taxon>Streptococcaceae</taxon>
        <taxon>Streptococcus</taxon>
    </lineage>
</organism>
<dbReference type="InterPro" id="IPR014580">
    <property type="entry name" value="UCP033199"/>
</dbReference>
<reference evidence="2 6" key="3">
    <citation type="submission" date="2019-07" db="EMBL/GenBank/DDBJ databases">
        <authorList>
            <person name="Mohale T."/>
        </authorList>
    </citation>
    <scope>NUCLEOTIDE SEQUENCE [LARGE SCALE GENOMIC DNA]</scope>
    <source>
        <strain evidence="2 6">NTPn 59</strain>
    </source>
</reference>
<dbReference type="AlphaFoldDB" id="A0A064C182"/>
<dbReference type="Gene3D" id="1.10.8.290">
    <property type="entry name" value="uncharacterized protein sp1917 domain"/>
    <property type="match status" value="1"/>
</dbReference>
<accession>A0A064C182</accession>
<dbReference type="Proteomes" id="UP000304540">
    <property type="component" value="Unassembled WGS sequence"/>
</dbReference>
<evidence type="ECO:0000313" key="1">
    <source>
        <dbReference type="EMBL" id="CKJ32700.1"/>
    </source>
</evidence>
<evidence type="ECO:0000313" key="2">
    <source>
        <dbReference type="EMBL" id="TVX69329.1"/>
    </source>
</evidence>
<protein>
    <submittedName>
        <fullName evidence="2">DUF2200 family protein</fullName>
    </submittedName>
    <submittedName>
        <fullName evidence="1">Lin0147</fullName>
    </submittedName>
</protein>
<evidence type="ECO:0000313" key="6">
    <source>
        <dbReference type="Proteomes" id="UP000315060"/>
    </source>
</evidence>
<dbReference type="EMBL" id="CABABW010000025">
    <property type="protein sequence ID" value="VRI37844.1"/>
    <property type="molecule type" value="Genomic_DNA"/>
</dbReference>
<dbReference type="InterPro" id="IPR023204">
    <property type="entry name" value="SP1917_dom_sf"/>
</dbReference>
<dbReference type="RefSeq" id="WP_016569833.1">
    <property type="nucleotide sequence ID" value="NZ_CHMM01000025.1"/>
</dbReference>
<evidence type="ECO:0000313" key="3">
    <source>
        <dbReference type="EMBL" id="VRI37844.1"/>
    </source>
</evidence>
<dbReference type="PIRSF" id="PIRSF033199">
    <property type="entry name" value="UCP033199"/>
    <property type="match status" value="1"/>
</dbReference>
<proteinExistence type="predicted"/>
<name>A0A064C182_STREE</name>